<reference evidence="2 3" key="1">
    <citation type="submission" date="2019-08" db="EMBL/GenBank/DDBJ databases">
        <authorList>
            <person name="Peeters C."/>
        </authorList>
    </citation>
    <scope>NUCLEOTIDE SEQUENCE [LARGE SCALE GENOMIC DNA]</scope>
    <source>
        <strain evidence="2 3">LMG 31116</strain>
    </source>
</reference>
<dbReference type="SUPFAM" id="SSF52540">
    <property type="entry name" value="P-loop containing nucleoside triphosphate hydrolases"/>
    <property type="match status" value="1"/>
</dbReference>
<accession>A0A5E4XJ55</accession>
<dbReference type="RefSeq" id="WP_150568088.1">
    <property type="nucleotide sequence ID" value="NZ_CABPSD010000013.1"/>
</dbReference>
<dbReference type="Gene3D" id="3.40.50.300">
    <property type="entry name" value="P-loop containing nucleotide triphosphate hydrolases"/>
    <property type="match status" value="1"/>
</dbReference>
<feature type="region of interest" description="Disordered" evidence="1">
    <location>
        <begin position="393"/>
        <end position="427"/>
    </location>
</feature>
<dbReference type="AlphaFoldDB" id="A0A5E4XJ55"/>
<name>A0A5E4XJ55_9BURK</name>
<sequence>MKSDSQNPWVERFSPLLNRETIAEKAALRPAPILDLRTMTPDQASIEVEAAFGRIYYPSAQCVDILYKWITHAQEHCKAVYRDPMAHLQGVYQHEPPLPEYSVPICLTGPAGVGKSATVAAFRRVMPGMGTVSAADGTLFPLESHRTVKVGNCSTTRDLLIMLTAHQGAGTAKMLSQLLRKQAFRDGVSFLCLDEFQFVSQSNSANARVTEMLLSVYYAGLPWVYIANFSLLHKLRARNEEDVHRLLPKPIHLFPEAHDSADWTTLLEWLQGVAPDVFVFDPEKDAKSIHNMTGGGIRATTYLLQVACANAVRARSDVDLFALERAYSSRDYAVFRNDIETSMSIHSGSGSKRKDLASPLQSSTVVDAEMQFQQMRQRVADEKALLASLTAKERDAHRQLQDEQRTQKPSAKVKTIKPAKNTSDKPKTNALLDNYDWFVDNL</sequence>
<dbReference type="Proteomes" id="UP000368474">
    <property type="component" value="Unassembled WGS sequence"/>
</dbReference>
<protein>
    <submittedName>
        <fullName evidence="2">Uncharacterized protein</fullName>
    </submittedName>
</protein>
<proteinExistence type="predicted"/>
<organism evidence="2 3">
    <name type="scientific">Pandoraea morbifera</name>
    <dbReference type="NCBI Taxonomy" id="2508300"/>
    <lineage>
        <taxon>Bacteria</taxon>
        <taxon>Pseudomonadati</taxon>
        <taxon>Pseudomonadota</taxon>
        <taxon>Betaproteobacteria</taxon>
        <taxon>Burkholderiales</taxon>
        <taxon>Burkholderiaceae</taxon>
        <taxon>Pandoraea</taxon>
    </lineage>
</organism>
<evidence type="ECO:0000313" key="2">
    <source>
        <dbReference type="EMBL" id="VVE36326.1"/>
    </source>
</evidence>
<dbReference type="EMBL" id="CABPSD010000013">
    <property type="protein sequence ID" value="VVE36326.1"/>
    <property type="molecule type" value="Genomic_DNA"/>
</dbReference>
<gene>
    <name evidence="2" type="ORF">PMO31116_03887</name>
</gene>
<evidence type="ECO:0000256" key="1">
    <source>
        <dbReference type="SAM" id="MobiDB-lite"/>
    </source>
</evidence>
<dbReference type="InterPro" id="IPR027417">
    <property type="entry name" value="P-loop_NTPase"/>
</dbReference>
<evidence type="ECO:0000313" key="3">
    <source>
        <dbReference type="Proteomes" id="UP000368474"/>
    </source>
</evidence>
<keyword evidence="3" id="KW-1185">Reference proteome</keyword>
<feature type="compositionally biased region" description="Basic and acidic residues" evidence="1">
    <location>
        <begin position="393"/>
        <end position="406"/>
    </location>
</feature>